<feature type="domain" description="ABC transporter" evidence="3">
    <location>
        <begin position="15"/>
        <end position="258"/>
    </location>
</feature>
<dbReference type="Pfam" id="PF00005">
    <property type="entry name" value="ABC_tran"/>
    <property type="match status" value="1"/>
</dbReference>
<name>A0A644W1K9_9ZZZZ</name>
<dbReference type="InterPro" id="IPR027417">
    <property type="entry name" value="P-loop_NTPase"/>
</dbReference>
<keyword evidence="2 4" id="KW-0067">ATP-binding</keyword>
<comment type="caution">
    <text evidence="4">The sequence shown here is derived from an EMBL/GenBank/DDBJ whole genome shotgun (WGS) entry which is preliminary data.</text>
</comment>
<dbReference type="PANTHER" id="PTHR43790:SF8">
    <property type="entry name" value="SUGAR ABC TRANSPORTER ATP-BINDING PROTEIN"/>
    <property type="match status" value="1"/>
</dbReference>
<reference evidence="4" key="1">
    <citation type="submission" date="2019-08" db="EMBL/GenBank/DDBJ databases">
        <authorList>
            <person name="Kucharzyk K."/>
            <person name="Murdoch R.W."/>
            <person name="Higgins S."/>
            <person name="Loffler F."/>
        </authorList>
    </citation>
    <scope>NUCLEOTIDE SEQUENCE</scope>
</reference>
<evidence type="ECO:0000313" key="4">
    <source>
        <dbReference type="EMBL" id="MPL96373.1"/>
    </source>
</evidence>
<protein>
    <submittedName>
        <fullName evidence="4">Fructose import ATP-binding protein FrcA</fullName>
        <ecNumber evidence="4">3.6.3.17</ecNumber>
    </submittedName>
</protein>
<dbReference type="EMBL" id="VSSQ01000507">
    <property type="protein sequence ID" value="MPL96373.1"/>
    <property type="molecule type" value="Genomic_DNA"/>
</dbReference>
<dbReference type="SUPFAM" id="SSF52540">
    <property type="entry name" value="P-loop containing nucleoside triphosphate hydrolases"/>
    <property type="match status" value="1"/>
</dbReference>
<dbReference type="InterPro" id="IPR050107">
    <property type="entry name" value="ABC_carbohydrate_import_ATPase"/>
</dbReference>
<evidence type="ECO:0000256" key="1">
    <source>
        <dbReference type="ARBA" id="ARBA00022741"/>
    </source>
</evidence>
<accession>A0A644W1K9</accession>
<evidence type="ECO:0000259" key="3">
    <source>
        <dbReference type="PROSITE" id="PS50893"/>
    </source>
</evidence>
<gene>
    <name evidence="4" type="primary">frcA_2</name>
    <name evidence="4" type="ORF">SDC9_42551</name>
</gene>
<dbReference type="GO" id="GO:0005524">
    <property type="term" value="F:ATP binding"/>
    <property type="evidence" value="ECO:0007669"/>
    <property type="project" value="UniProtKB-KW"/>
</dbReference>
<dbReference type="SMART" id="SM00382">
    <property type="entry name" value="AAA"/>
    <property type="match status" value="1"/>
</dbReference>
<dbReference type="GO" id="GO:0016887">
    <property type="term" value="F:ATP hydrolysis activity"/>
    <property type="evidence" value="ECO:0007669"/>
    <property type="project" value="InterPro"/>
</dbReference>
<dbReference type="PANTHER" id="PTHR43790">
    <property type="entry name" value="CARBOHYDRATE TRANSPORT ATP-BINDING PROTEIN MG119-RELATED"/>
    <property type="match status" value="1"/>
</dbReference>
<organism evidence="4">
    <name type="scientific">bioreactor metagenome</name>
    <dbReference type="NCBI Taxonomy" id="1076179"/>
    <lineage>
        <taxon>unclassified sequences</taxon>
        <taxon>metagenomes</taxon>
        <taxon>ecological metagenomes</taxon>
    </lineage>
</organism>
<keyword evidence="4" id="KW-0378">Hydrolase</keyword>
<proteinExistence type="predicted"/>
<dbReference type="Gene3D" id="3.40.50.300">
    <property type="entry name" value="P-loop containing nucleotide triphosphate hydrolases"/>
    <property type="match status" value="1"/>
</dbReference>
<dbReference type="InterPro" id="IPR003439">
    <property type="entry name" value="ABC_transporter-like_ATP-bd"/>
</dbReference>
<dbReference type="AlphaFoldDB" id="A0A644W1K9"/>
<sequence length="259" mass="27528">MSDNNAGIQKGDVVIEAKNIIKTYGHLQALKGANFSACAGEITALLGDNGAGKSTLANIICGAIPKTSGQLFCRGKEITAQSIQNAQDLGIYVVYQDLALAPDLSVPNNIFLGKEIIKDSFFGKLFKILDNNKMTKISKDHLADLGIGLKSMTVPVKSLSGGERQSLAVAKAVAWANTALIMDEPTAALGARQQALVYKTMRAAAEKNLAVVVISHDIPKMLEVSDRICIMRQGEVVADLVSKDTNLQTVLSLMLTGQA</sequence>
<dbReference type="PROSITE" id="PS50893">
    <property type="entry name" value="ABC_TRANSPORTER_2"/>
    <property type="match status" value="1"/>
</dbReference>
<dbReference type="InterPro" id="IPR003593">
    <property type="entry name" value="AAA+_ATPase"/>
</dbReference>
<evidence type="ECO:0000256" key="2">
    <source>
        <dbReference type="ARBA" id="ARBA00022840"/>
    </source>
</evidence>
<dbReference type="CDD" id="cd03216">
    <property type="entry name" value="ABC_Carb_Monos_I"/>
    <property type="match status" value="1"/>
</dbReference>
<keyword evidence="1" id="KW-0547">Nucleotide-binding</keyword>
<dbReference type="EC" id="3.6.3.17" evidence="4"/>